<evidence type="ECO:0000313" key="4">
    <source>
        <dbReference type="Proteomes" id="UP000783213"/>
    </source>
</evidence>
<accession>A0ABQ7IUT0</accession>
<comment type="caution">
    <text evidence="3">The sequence shown here is derived from an EMBL/GenBank/DDBJ whole genome shotgun (WGS) entry which is preliminary data.</text>
</comment>
<evidence type="ECO:0000256" key="1">
    <source>
        <dbReference type="SAM" id="MobiDB-lite"/>
    </source>
</evidence>
<dbReference type="Proteomes" id="UP000783213">
    <property type="component" value="Unassembled WGS sequence"/>
</dbReference>
<name>A0ABQ7IUT0_9HELO</name>
<feature type="region of interest" description="Disordered" evidence="1">
    <location>
        <begin position="565"/>
        <end position="588"/>
    </location>
</feature>
<evidence type="ECO:0000259" key="2">
    <source>
        <dbReference type="PROSITE" id="PS00036"/>
    </source>
</evidence>
<gene>
    <name evidence="3" type="ORF">EAE98_002820</name>
</gene>
<dbReference type="EMBL" id="RCSX01000005">
    <property type="protein sequence ID" value="KAF7934775.1"/>
    <property type="molecule type" value="Genomic_DNA"/>
</dbReference>
<dbReference type="InterPro" id="IPR004827">
    <property type="entry name" value="bZIP"/>
</dbReference>
<keyword evidence="4" id="KW-1185">Reference proteome</keyword>
<dbReference type="RefSeq" id="XP_038812969.1">
    <property type="nucleotide sequence ID" value="XM_038950440.1"/>
</dbReference>
<evidence type="ECO:0000313" key="3">
    <source>
        <dbReference type="EMBL" id="KAF7934775.1"/>
    </source>
</evidence>
<sequence>MLVSEDRISQHIRQSVAMYRAKFQDPLPGQLNFDEFVADDVLKIQSNNLASNLLLSPRTEKAQADWNQLINGNDQAFMDLNITEDDSFSTIFDDVIHIPNTTLNTNTNEKQQDGNGWSQNATANSIDQFSNLFTNISESSLNVDNSLLISTPQIKNSPRISTEDASVDIEVVANSPNANLATLKPSKKRILSPLTHPKDTHPLTTDSNSFPSTTSLPPKKKRRPRAKKILTPAEILRAREKYLEKNRRAARKCRLKKKAEMTADQERYERCVAEINATKTKLLESRRELLNLIEICKGMVREGCSDATIRKFVANWERREEAYRGMLESADVGVEAWKLIEKCRSARLGEGALGDAVDLEGDREGLVCGASLWEEGNEAIIDQVDCDGDPGTTEIFGNQTYGASANMGCDESNSFGSLQCSPLIQQTKLYEQQLNQQQHRPLDLKWHEMITSLQQGYALDPIAAVPNHNENGKFLFQKLLDQVNRSRSTPVPMNTLTSPLFQQQEDIVPTTEESSMSTPVDLASTSSLNSSPAQVEARPRPRVHHLQRRPNCYITTSGIRQQSFDSGYGSFSASSSQKNSAPPSQTSDINANCWSPDLASACLGSVDIVDIQSPLLSDQVTDTCLDLIPESQMGIADGRNPLSLNSTANLLPN</sequence>
<feature type="compositionally biased region" description="Polar residues" evidence="1">
    <location>
        <begin position="202"/>
        <end position="216"/>
    </location>
</feature>
<feature type="compositionally biased region" description="Low complexity" evidence="1">
    <location>
        <begin position="565"/>
        <end position="585"/>
    </location>
</feature>
<feature type="region of interest" description="Disordered" evidence="1">
    <location>
        <begin position="186"/>
        <end position="226"/>
    </location>
</feature>
<dbReference type="PROSITE" id="PS00036">
    <property type="entry name" value="BZIP_BASIC"/>
    <property type="match status" value="1"/>
</dbReference>
<dbReference type="GeneID" id="62229594"/>
<organism evidence="3 4">
    <name type="scientific">Botrytis deweyae</name>
    <dbReference type="NCBI Taxonomy" id="2478750"/>
    <lineage>
        <taxon>Eukaryota</taxon>
        <taxon>Fungi</taxon>
        <taxon>Dikarya</taxon>
        <taxon>Ascomycota</taxon>
        <taxon>Pezizomycotina</taxon>
        <taxon>Leotiomycetes</taxon>
        <taxon>Helotiales</taxon>
        <taxon>Sclerotiniaceae</taxon>
        <taxon>Botrytis</taxon>
    </lineage>
</organism>
<proteinExistence type="predicted"/>
<feature type="compositionally biased region" description="Polar residues" evidence="1">
    <location>
        <begin position="508"/>
        <end position="533"/>
    </location>
</feature>
<reference evidence="3 4" key="1">
    <citation type="journal article" date="2020" name="Genome Biol. Evol.">
        <title>Comparative genomics of Sclerotiniaceae.</title>
        <authorList>
            <person name="Valero Jimenez C.A."/>
            <person name="Steentjes M."/>
            <person name="Scholten O.E."/>
            <person name="Van Kan J.A.L."/>
        </authorList>
    </citation>
    <scope>NUCLEOTIDE SEQUENCE [LARGE SCALE GENOMIC DNA]</scope>
    <source>
        <strain evidence="3 4">B1</strain>
    </source>
</reference>
<feature type="region of interest" description="Disordered" evidence="1">
    <location>
        <begin position="508"/>
        <end position="543"/>
    </location>
</feature>
<dbReference type="CDD" id="cd14687">
    <property type="entry name" value="bZIP_ATF2"/>
    <property type="match status" value="1"/>
</dbReference>
<feature type="domain" description="BZIP" evidence="2">
    <location>
        <begin position="241"/>
        <end position="256"/>
    </location>
</feature>
<protein>
    <recommendedName>
        <fullName evidence="2">BZIP domain-containing protein</fullName>
    </recommendedName>
</protein>